<proteinExistence type="predicted"/>
<evidence type="ECO:0000313" key="2">
    <source>
        <dbReference type="Proteomes" id="UP000217277"/>
    </source>
</evidence>
<organism evidence="1 2">
    <name type="scientific">Pseudoalteromonas agarivorans DSM 14585</name>
    <dbReference type="NCBI Taxonomy" id="1312369"/>
    <lineage>
        <taxon>Bacteria</taxon>
        <taxon>Pseudomonadati</taxon>
        <taxon>Pseudomonadota</taxon>
        <taxon>Gammaproteobacteria</taxon>
        <taxon>Alteromonadales</taxon>
        <taxon>Pseudoalteromonadaceae</taxon>
        <taxon>Pseudoalteromonas</taxon>
    </lineage>
</organism>
<gene>
    <name evidence="1" type="ORF">PAGA_a2811</name>
</gene>
<protein>
    <submittedName>
        <fullName evidence="1">Uncharacterized protein</fullName>
    </submittedName>
</protein>
<name>A0ACA8DYW6_9GAMM</name>
<keyword evidence="2" id="KW-1185">Reference proteome</keyword>
<dbReference type="EMBL" id="CP011011">
    <property type="protein sequence ID" value="ATC83038.1"/>
    <property type="molecule type" value="Genomic_DNA"/>
</dbReference>
<accession>A0ACA8DYW6</accession>
<evidence type="ECO:0000313" key="1">
    <source>
        <dbReference type="EMBL" id="ATC83038.1"/>
    </source>
</evidence>
<dbReference type="Proteomes" id="UP000217277">
    <property type="component" value="Chromosome I"/>
</dbReference>
<sequence length="38" mass="4443">MHTGIIFRGSPYGIGFKIKHLNKRKGIRLKFLQTMELL</sequence>
<reference evidence="1" key="1">
    <citation type="submission" date="2015-03" db="EMBL/GenBank/DDBJ databases">
        <authorList>
            <person name="Xie B.-B."/>
            <person name="Rong J.-C."/>
            <person name="Qin Q.-L."/>
            <person name="Zhang Y.-Z."/>
        </authorList>
    </citation>
    <scope>NUCLEOTIDE SEQUENCE</scope>
    <source>
        <strain evidence="1">DSM 14585</strain>
    </source>
</reference>